<dbReference type="Proteomes" id="UP001056685">
    <property type="component" value="Segment"/>
</dbReference>
<evidence type="ECO:0000313" key="2">
    <source>
        <dbReference type="EMBL" id="USN13933.1"/>
    </source>
</evidence>
<sequence length="433" mass="46320">MQAKYNHDEAIKMFATGNYSFAQLGRHFNVDRTGVQQMVKAKAPDIYERVRADRKAGKTTASATGAATAGDVTPLFSTRGAQPRALKVVPKSIPSPSSAPAATLVSSAPATKGQPAPMQPRIQFEMIGPDEAEALLKANTHNRPLSEALVRKYAQDMIAGSWQQNGATIVVSLTNRLLDGQHRLHAIVRAGVTLKMLIAYDAADEVFTTIDNGKTRSAGDVVALAGKENSSLLATAGRFVHNYGANLSLTGPLGRVALLEFIEANPVLDGVIDKVAKRKIRFPKGPLAAVLALGDSKGLFSSKVDEFLEALETGAGLEKGDPRLTLREWEALERARSRNIVHPSVAFGAAARAWNAFAVDKSLTTIRGITSPTQKDLAIMGYVPSSLTFPRADLRMPAPKVSPAERLANMTRAEDGKFQPRDATSTTLDKASA</sequence>
<reference evidence="2" key="1">
    <citation type="submission" date="2022-05" db="EMBL/GenBank/DDBJ databases">
        <authorList>
            <person name="Friedrich I."/>
            <person name="Poehlein A."/>
            <person name="Schneider D."/>
            <person name="Hertel R."/>
            <person name="Daniel R."/>
        </authorList>
    </citation>
    <scope>NUCLEOTIDE SEQUENCE</scope>
</reference>
<feature type="compositionally biased region" description="Polar residues" evidence="1">
    <location>
        <begin position="422"/>
        <end position="433"/>
    </location>
</feature>
<evidence type="ECO:0000256" key="1">
    <source>
        <dbReference type="SAM" id="MobiDB-lite"/>
    </source>
</evidence>
<feature type="region of interest" description="Disordered" evidence="1">
    <location>
        <begin position="401"/>
        <end position="433"/>
    </location>
</feature>
<accession>A0A9E7MPK5</accession>
<gene>
    <name evidence="2" type="ORF">KABACHOK_00970</name>
</gene>
<feature type="compositionally biased region" description="Low complexity" evidence="1">
    <location>
        <begin position="90"/>
        <end position="110"/>
    </location>
</feature>
<name>A0A9E7MPK5_9CAUD</name>
<keyword evidence="3" id="KW-1185">Reference proteome</keyword>
<dbReference type="EMBL" id="ON529852">
    <property type="protein sequence ID" value="USN13933.1"/>
    <property type="molecule type" value="Genomic_DNA"/>
</dbReference>
<evidence type="ECO:0000313" key="3">
    <source>
        <dbReference type="Proteomes" id="UP001056685"/>
    </source>
</evidence>
<protein>
    <submittedName>
        <fullName evidence="2">Uncharacterized protein</fullName>
    </submittedName>
</protein>
<proteinExistence type="predicted"/>
<organism evidence="2 3">
    <name type="scientific">Brevundimonas phage vB_BpoS-Kabachok</name>
    <dbReference type="NCBI Taxonomy" id="2948600"/>
    <lineage>
        <taxon>Viruses</taxon>
        <taxon>Duplodnaviria</taxon>
        <taxon>Heunggongvirae</taxon>
        <taxon>Uroviricota</taxon>
        <taxon>Caudoviricetes</taxon>
        <taxon>Jeanschmidtviridae</taxon>
        <taxon>Marchewkavirus</taxon>
        <taxon>Marchewkavirus kabachok</taxon>
    </lineage>
</organism>
<feature type="region of interest" description="Disordered" evidence="1">
    <location>
        <begin position="90"/>
        <end position="116"/>
    </location>
</feature>